<comment type="subcellular location">
    <subcellularLocation>
        <location evidence="2">Chromosome</location>
    </subcellularLocation>
    <subcellularLocation>
        <location evidence="3">Cytoplasm</location>
    </subcellularLocation>
    <subcellularLocation>
        <location evidence="1">Nucleus</location>
    </subcellularLocation>
</comment>
<evidence type="ECO:0000256" key="3">
    <source>
        <dbReference type="ARBA" id="ARBA00004496"/>
    </source>
</evidence>
<keyword evidence="13" id="KW-1185">Reference proteome</keyword>
<feature type="region of interest" description="Disordered" evidence="10">
    <location>
        <begin position="367"/>
        <end position="523"/>
    </location>
</feature>
<accession>A0A7J7JGL0</accession>
<dbReference type="Gene3D" id="1.10.8.810">
    <property type="entry name" value="Daxx helical bundle domain"/>
    <property type="match status" value="1"/>
</dbReference>
<dbReference type="GO" id="GO:0050681">
    <property type="term" value="F:nuclear androgen receptor binding"/>
    <property type="evidence" value="ECO:0007669"/>
    <property type="project" value="TreeGrafter"/>
</dbReference>
<dbReference type="PANTHER" id="PTHR12766">
    <property type="entry name" value="DEATH DOMAIN-ASSOCIATED PROTEIN 6 DAXX"/>
    <property type="match status" value="1"/>
</dbReference>
<dbReference type="PANTHER" id="PTHR12766:SF7">
    <property type="entry name" value="DEATH DOMAIN-ASSOCIATED PROTEIN 6"/>
    <property type="match status" value="1"/>
</dbReference>
<evidence type="ECO:0000313" key="12">
    <source>
        <dbReference type="EMBL" id="KAF6025235.1"/>
    </source>
</evidence>
<protein>
    <submittedName>
        <fullName evidence="12">DAXX</fullName>
    </submittedName>
</protein>
<feature type="compositionally biased region" description="Polar residues" evidence="10">
    <location>
        <begin position="155"/>
        <end position="167"/>
    </location>
</feature>
<keyword evidence="6" id="KW-0053">Apoptosis</keyword>
<evidence type="ECO:0000256" key="6">
    <source>
        <dbReference type="ARBA" id="ARBA00022703"/>
    </source>
</evidence>
<keyword evidence="5" id="KW-0963">Cytoplasm</keyword>
<comment type="caution">
    <text evidence="12">The sequence shown here is derived from an EMBL/GenBank/DDBJ whole genome shotgun (WGS) entry which is preliminary data.</text>
</comment>
<keyword evidence="4" id="KW-0158">Chromosome</keyword>
<dbReference type="GO" id="GO:0003714">
    <property type="term" value="F:transcription corepressor activity"/>
    <property type="evidence" value="ECO:0007669"/>
    <property type="project" value="TreeGrafter"/>
</dbReference>
<dbReference type="InterPro" id="IPR046378">
    <property type="entry name" value="DAXX_histone-bd"/>
</dbReference>
<sequence>MSLGVKKRLHSSGVVREPLTKISKHEQYDLHSKESDETTLSQMVMTDLLSACRSTLKPHDAQGEAILRKIQKIYSKASKSYVESEGFVRRAQQINNEVRLSPNKMWVLTNEFFQELKAYKQKAQDVANPQPSALKDDSVSQTGSDVASKQEESDSNQSESKVRRVSSSQLRRMEELLESHHKEIQRYEQMELSFDDMEKDDSTYLICERLKRRAGKIFDRICELKGRSTSKGGAREKKFKYSGSRYHELNVLVQRFVNKQDFEERMPDYSDIKKIVKLCNEKHKYCLNKNRVTELSKEVFVEVGGMISSTRKKDFGQDFGPATASRAFTNDVEDPATFSSSLKEKLKANQIIADKNLKEEFQRWADQQSNELDEQSKEKDDDSKEDVEEDGDESCEDLDDAEQKLLELPPLETKDDDNDKASEHSSTAKGSDGGSSSSSDSESDSDNDDKISDLSNLDESSNSGTDETNEEQNGESSLATETDVPLPSISKSDSFIKHQLTEADVIPSPQRKPEVIELESDSD</sequence>
<organism evidence="12 13">
    <name type="scientific">Bugula neritina</name>
    <name type="common">Brown bryozoan</name>
    <name type="synonym">Sertularia neritina</name>
    <dbReference type="NCBI Taxonomy" id="10212"/>
    <lineage>
        <taxon>Eukaryota</taxon>
        <taxon>Metazoa</taxon>
        <taxon>Spiralia</taxon>
        <taxon>Lophotrochozoa</taxon>
        <taxon>Bryozoa</taxon>
        <taxon>Gymnolaemata</taxon>
        <taxon>Cheilostomatida</taxon>
        <taxon>Flustrina</taxon>
        <taxon>Buguloidea</taxon>
        <taxon>Bugulidae</taxon>
        <taxon>Bugula</taxon>
    </lineage>
</organism>
<dbReference type="Proteomes" id="UP000593567">
    <property type="component" value="Unassembled WGS sequence"/>
</dbReference>
<proteinExistence type="predicted"/>
<evidence type="ECO:0000313" key="13">
    <source>
        <dbReference type="Proteomes" id="UP000593567"/>
    </source>
</evidence>
<name>A0A7J7JGL0_BUGNE</name>
<keyword evidence="7" id="KW-0175">Coiled coil</keyword>
<dbReference type="EMBL" id="VXIV02002481">
    <property type="protein sequence ID" value="KAF6025235.1"/>
    <property type="molecule type" value="Genomic_DNA"/>
</dbReference>
<feature type="compositionally biased region" description="Acidic residues" evidence="10">
    <location>
        <begin position="383"/>
        <end position="400"/>
    </location>
</feature>
<dbReference type="GO" id="GO:0005737">
    <property type="term" value="C:cytoplasm"/>
    <property type="evidence" value="ECO:0007669"/>
    <property type="project" value="UniProtKB-SubCell"/>
</dbReference>
<dbReference type="GO" id="GO:0005694">
    <property type="term" value="C:chromosome"/>
    <property type="evidence" value="ECO:0007669"/>
    <property type="project" value="UniProtKB-SubCell"/>
</dbReference>
<evidence type="ECO:0000256" key="4">
    <source>
        <dbReference type="ARBA" id="ARBA00022454"/>
    </source>
</evidence>
<dbReference type="GO" id="GO:0006915">
    <property type="term" value="P:apoptotic process"/>
    <property type="evidence" value="ECO:0007669"/>
    <property type="project" value="UniProtKB-KW"/>
</dbReference>
<dbReference type="GO" id="GO:0042981">
    <property type="term" value="P:regulation of apoptotic process"/>
    <property type="evidence" value="ECO:0007669"/>
    <property type="project" value="TreeGrafter"/>
</dbReference>
<dbReference type="AlphaFoldDB" id="A0A7J7JGL0"/>
<feature type="region of interest" description="Disordered" evidence="10">
    <location>
        <begin position="124"/>
        <end position="167"/>
    </location>
</feature>
<dbReference type="GO" id="GO:0003713">
    <property type="term" value="F:transcription coactivator activity"/>
    <property type="evidence" value="ECO:0007669"/>
    <property type="project" value="TreeGrafter"/>
</dbReference>
<evidence type="ECO:0000259" key="11">
    <source>
        <dbReference type="Pfam" id="PF20920"/>
    </source>
</evidence>
<dbReference type="Pfam" id="PF20920">
    <property type="entry name" value="DAXX_hist_bd"/>
    <property type="match status" value="1"/>
</dbReference>
<feature type="compositionally biased region" description="Low complexity" evidence="10">
    <location>
        <begin position="425"/>
        <end position="440"/>
    </location>
</feature>
<dbReference type="GO" id="GO:0016605">
    <property type="term" value="C:PML body"/>
    <property type="evidence" value="ECO:0007669"/>
    <property type="project" value="TreeGrafter"/>
</dbReference>
<dbReference type="InterPro" id="IPR046426">
    <property type="entry name" value="DAXX_histone-bd_sf"/>
</dbReference>
<dbReference type="InterPro" id="IPR038298">
    <property type="entry name" value="Daxx_N_sf"/>
</dbReference>
<evidence type="ECO:0000256" key="9">
    <source>
        <dbReference type="ARBA" id="ARBA00023242"/>
    </source>
</evidence>
<feature type="compositionally biased region" description="Low complexity" evidence="10">
    <location>
        <begin position="453"/>
        <end position="463"/>
    </location>
</feature>
<feature type="domain" description="Daxx histone-binding" evidence="11">
    <location>
        <begin position="279"/>
        <end position="365"/>
    </location>
</feature>
<evidence type="ECO:0000256" key="8">
    <source>
        <dbReference type="ARBA" id="ARBA00023186"/>
    </source>
</evidence>
<evidence type="ECO:0000256" key="1">
    <source>
        <dbReference type="ARBA" id="ARBA00004123"/>
    </source>
</evidence>
<reference evidence="12" key="1">
    <citation type="submission" date="2020-06" db="EMBL/GenBank/DDBJ databases">
        <title>Draft genome of Bugula neritina, a colonial animal packing powerful symbionts and potential medicines.</title>
        <authorList>
            <person name="Rayko M."/>
        </authorList>
    </citation>
    <scope>NUCLEOTIDE SEQUENCE [LARGE SCALE GENOMIC DNA]</scope>
    <source>
        <strain evidence="12">Kwan_BN1</strain>
    </source>
</reference>
<dbReference type="GO" id="GO:0042393">
    <property type="term" value="F:histone binding"/>
    <property type="evidence" value="ECO:0007669"/>
    <property type="project" value="InterPro"/>
</dbReference>
<keyword evidence="8" id="KW-0143">Chaperone</keyword>
<evidence type="ECO:0000256" key="2">
    <source>
        <dbReference type="ARBA" id="ARBA00004286"/>
    </source>
</evidence>
<evidence type="ECO:0000256" key="5">
    <source>
        <dbReference type="ARBA" id="ARBA00022490"/>
    </source>
</evidence>
<dbReference type="Gene3D" id="1.20.58.2170">
    <property type="match status" value="1"/>
</dbReference>
<evidence type="ECO:0000256" key="10">
    <source>
        <dbReference type="SAM" id="MobiDB-lite"/>
    </source>
</evidence>
<dbReference type="GO" id="GO:0006334">
    <property type="term" value="P:nucleosome assembly"/>
    <property type="evidence" value="ECO:0007669"/>
    <property type="project" value="TreeGrafter"/>
</dbReference>
<evidence type="ECO:0000256" key="7">
    <source>
        <dbReference type="ARBA" id="ARBA00023054"/>
    </source>
</evidence>
<gene>
    <name evidence="12" type="ORF">EB796_016445</name>
</gene>
<dbReference type="OrthoDB" id="7492809at2759"/>
<keyword evidence="9" id="KW-0539">Nucleus</keyword>